<name>A0A4U6X317_9PEZI</name>
<dbReference type="EMBL" id="PJEX01000488">
    <property type="protein sequence ID" value="TKW49750.1"/>
    <property type="molecule type" value="Genomic_DNA"/>
</dbReference>
<proteinExistence type="predicted"/>
<evidence type="ECO:0000313" key="1">
    <source>
        <dbReference type="EMBL" id="TKW49750.1"/>
    </source>
</evidence>
<sequence length="333" mass="38239">MVLGMDSWFALSFQDAPRRLGISNNARVMLQALEDYKCTSLSEADIGRMLRLSPNRRQAMLDTIRDCTTLMANYKEVRNCALVIQMCTEVLELANRPPPNDRFPFMKLPIEIRARVLGMIIDAEPKSCRMPPIKRSQQLFQCNCANPERTHIGFLTGKQWATYKILGRALRNEFYPIYYDRQAQYFTCCCDLLSQLKTNKCLRDHLRKAEIHWCGPRSDKAFEELAKCPNLKELTIKISKGTTAILNKREEAFQASFPLNYKNKRVTDSLGADELFAIRGIRVVDVQHVHSAQKVQLSDFDRQGLHSALEATVLLPKPEIPVYRGYEPIVHLD</sequence>
<protein>
    <submittedName>
        <fullName evidence="1">Uncharacterized protein</fullName>
    </submittedName>
</protein>
<organism evidence="1 2">
    <name type="scientific">Colletotrichum tanaceti</name>
    <dbReference type="NCBI Taxonomy" id="1306861"/>
    <lineage>
        <taxon>Eukaryota</taxon>
        <taxon>Fungi</taxon>
        <taxon>Dikarya</taxon>
        <taxon>Ascomycota</taxon>
        <taxon>Pezizomycotina</taxon>
        <taxon>Sordariomycetes</taxon>
        <taxon>Hypocreomycetidae</taxon>
        <taxon>Glomerellales</taxon>
        <taxon>Glomerellaceae</taxon>
        <taxon>Colletotrichum</taxon>
        <taxon>Colletotrichum destructivum species complex</taxon>
    </lineage>
</organism>
<dbReference type="Proteomes" id="UP000310108">
    <property type="component" value="Unassembled WGS sequence"/>
</dbReference>
<dbReference type="AlphaFoldDB" id="A0A4U6X317"/>
<accession>A0A4U6X317</accession>
<gene>
    <name evidence="1" type="ORF">CTA1_3468</name>
</gene>
<keyword evidence="2" id="KW-1185">Reference proteome</keyword>
<evidence type="ECO:0000313" key="2">
    <source>
        <dbReference type="Proteomes" id="UP000310108"/>
    </source>
</evidence>
<reference evidence="1 2" key="1">
    <citation type="journal article" date="2019" name="PLoS ONE">
        <title>Comparative genome analysis indicates high evolutionary potential of pathogenicity genes in Colletotrichum tanaceti.</title>
        <authorList>
            <person name="Lelwala R.V."/>
            <person name="Korhonen P.K."/>
            <person name="Young N.D."/>
            <person name="Scott J.B."/>
            <person name="Ades P.A."/>
            <person name="Gasser R.B."/>
            <person name="Taylor P.W.J."/>
        </authorList>
    </citation>
    <scope>NUCLEOTIDE SEQUENCE [LARGE SCALE GENOMIC DNA]</scope>
    <source>
        <strain evidence="1">BRIP57314</strain>
    </source>
</reference>
<dbReference type="OrthoDB" id="4761172at2759"/>
<comment type="caution">
    <text evidence="1">The sequence shown here is derived from an EMBL/GenBank/DDBJ whole genome shotgun (WGS) entry which is preliminary data.</text>
</comment>